<dbReference type="EMBL" id="PFEK01000005">
    <property type="protein sequence ID" value="PJE67834.1"/>
    <property type="molecule type" value="Genomic_DNA"/>
</dbReference>
<dbReference type="Pfam" id="PF11611">
    <property type="entry name" value="DUF4352"/>
    <property type="match status" value="1"/>
</dbReference>
<evidence type="ECO:0000256" key="1">
    <source>
        <dbReference type="ARBA" id="ARBA00022729"/>
    </source>
</evidence>
<dbReference type="InterPro" id="IPR021330">
    <property type="entry name" value="DUF2939"/>
</dbReference>
<dbReference type="InterPro" id="IPR029050">
    <property type="entry name" value="Immunoprotect_excell_Ig-like"/>
</dbReference>
<evidence type="ECO:0000259" key="2">
    <source>
        <dbReference type="Pfam" id="PF11611"/>
    </source>
</evidence>
<accession>A0A2M8L4I1</accession>
<name>A0A2M8L4I1_9BACT</name>
<sequence>MKKLLPLIVLLPVALIAGLFGWNYVKSSPQYSVYKMYKAVEAHDYETFTKYVDIDSLVSSLVDKALEETKQKQAQETKGSEWAQLGQSFAEGLIALMKPTLKEQIKEAIKKEIEQGNFKKDYKPANAFKAITQIKVQRDGKIAKITLTNEKKGTLSLRMRQKEGYWQIFDMDFDFSELKSVEEKTQENKPEEIIIEKQIGNEVVLATLKLKVNSAKEQQTISAQYGSAKEAKEETKFVVIDMDLTNITDAGFDFFPDDGFRLIDDQGRKFETYRDTIGNIENYLNVRKLSPSITERGVLVYEIPSDAGHYSLTVGKQGTNETYKIILK</sequence>
<reference evidence="4" key="1">
    <citation type="submission" date="2017-09" db="EMBL/GenBank/DDBJ databases">
        <title>Depth-based differentiation of microbial function through sediment-hosted aquifers and enrichment of novel symbionts in the deep terrestrial subsurface.</title>
        <authorList>
            <person name="Probst A.J."/>
            <person name="Ladd B."/>
            <person name="Jarett J.K."/>
            <person name="Geller-Mcgrath D.E."/>
            <person name="Sieber C.M.K."/>
            <person name="Emerson J.B."/>
            <person name="Anantharaman K."/>
            <person name="Thomas B.C."/>
            <person name="Malmstrom R."/>
            <person name="Stieglmeier M."/>
            <person name="Klingl A."/>
            <person name="Woyke T."/>
            <person name="Ryan C.M."/>
            <person name="Banfield J.F."/>
        </authorList>
    </citation>
    <scope>NUCLEOTIDE SEQUENCE [LARGE SCALE GENOMIC DNA]</scope>
</reference>
<proteinExistence type="predicted"/>
<dbReference type="InterPro" id="IPR029051">
    <property type="entry name" value="DUF4352"/>
</dbReference>
<dbReference type="AlphaFoldDB" id="A0A2M8L4I1"/>
<dbReference type="Pfam" id="PF11159">
    <property type="entry name" value="DUF2939"/>
    <property type="match status" value="1"/>
</dbReference>
<protein>
    <recommendedName>
        <fullName evidence="2">DUF4352 domain-containing protein</fullName>
    </recommendedName>
</protein>
<evidence type="ECO:0000313" key="3">
    <source>
        <dbReference type="EMBL" id="PJE67834.1"/>
    </source>
</evidence>
<organism evidence="3 4">
    <name type="scientific">Candidatus Shapirobacteria bacterium CG10_big_fil_rev_8_21_14_0_10_40_9</name>
    <dbReference type="NCBI Taxonomy" id="1974888"/>
    <lineage>
        <taxon>Bacteria</taxon>
        <taxon>Candidatus Shapironibacteriota</taxon>
    </lineage>
</organism>
<evidence type="ECO:0000313" key="4">
    <source>
        <dbReference type="Proteomes" id="UP000231474"/>
    </source>
</evidence>
<dbReference type="Proteomes" id="UP000231474">
    <property type="component" value="Unassembled WGS sequence"/>
</dbReference>
<comment type="caution">
    <text evidence="3">The sequence shown here is derived from an EMBL/GenBank/DDBJ whole genome shotgun (WGS) entry which is preliminary data.</text>
</comment>
<dbReference type="Gene3D" id="2.60.40.1240">
    <property type="match status" value="1"/>
</dbReference>
<gene>
    <name evidence="3" type="ORF">COU95_00330</name>
</gene>
<keyword evidence="1" id="KW-0732">Signal</keyword>
<feature type="domain" description="DUF4352" evidence="2">
    <location>
        <begin position="198"/>
        <end position="315"/>
    </location>
</feature>